<name>A0ABT5HLU9_9CAUL</name>
<dbReference type="CDD" id="cd01347">
    <property type="entry name" value="ligand_gated_channel"/>
    <property type="match status" value="1"/>
</dbReference>
<dbReference type="Pfam" id="PF00593">
    <property type="entry name" value="TonB_dep_Rec_b-barrel"/>
    <property type="match status" value="1"/>
</dbReference>
<keyword evidence="3 8" id="KW-1134">Transmembrane beta strand</keyword>
<dbReference type="Proteomes" id="UP001218579">
    <property type="component" value="Unassembled WGS sequence"/>
</dbReference>
<evidence type="ECO:0000256" key="4">
    <source>
        <dbReference type="ARBA" id="ARBA00022692"/>
    </source>
</evidence>
<dbReference type="InterPro" id="IPR010104">
    <property type="entry name" value="TonB_rcpt_bac"/>
</dbReference>
<evidence type="ECO:0000313" key="14">
    <source>
        <dbReference type="Proteomes" id="UP001218579"/>
    </source>
</evidence>
<evidence type="ECO:0000256" key="10">
    <source>
        <dbReference type="SAM" id="SignalP"/>
    </source>
</evidence>
<comment type="caution">
    <text evidence="13">The sequence shown here is derived from an EMBL/GenBank/DDBJ whole genome shotgun (WGS) entry which is preliminary data.</text>
</comment>
<evidence type="ECO:0000256" key="5">
    <source>
        <dbReference type="ARBA" id="ARBA00023077"/>
    </source>
</evidence>
<dbReference type="Pfam" id="PF07715">
    <property type="entry name" value="Plug"/>
    <property type="match status" value="1"/>
</dbReference>
<evidence type="ECO:0000256" key="8">
    <source>
        <dbReference type="PROSITE-ProRule" id="PRU01360"/>
    </source>
</evidence>
<evidence type="ECO:0000256" key="1">
    <source>
        <dbReference type="ARBA" id="ARBA00004571"/>
    </source>
</evidence>
<keyword evidence="4 8" id="KW-0812">Transmembrane</keyword>
<feature type="signal peptide" evidence="10">
    <location>
        <begin position="1"/>
        <end position="32"/>
    </location>
</feature>
<feature type="domain" description="TonB-dependent receptor plug" evidence="12">
    <location>
        <begin position="66"/>
        <end position="175"/>
    </location>
</feature>
<dbReference type="SUPFAM" id="SSF56935">
    <property type="entry name" value="Porins"/>
    <property type="match status" value="1"/>
</dbReference>
<comment type="subcellular location">
    <subcellularLocation>
        <location evidence="1 8">Cell outer membrane</location>
        <topology evidence="1 8">Multi-pass membrane protein</topology>
    </subcellularLocation>
</comment>
<dbReference type="InterPro" id="IPR039426">
    <property type="entry name" value="TonB-dep_rcpt-like"/>
</dbReference>
<evidence type="ECO:0000256" key="7">
    <source>
        <dbReference type="ARBA" id="ARBA00023237"/>
    </source>
</evidence>
<dbReference type="PROSITE" id="PS52016">
    <property type="entry name" value="TONB_DEPENDENT_REC_3"/>
    <property type="match status" value="1"/>
</dbReference>
<keyword evidence="6 8" id="KW-0472">Membrane</keyword>
<keyword evidence="5 9" id="KW-0798">TonB box</keyword>
<dbReference type="InterPro" id="IPR000531">
    <property type="entry name" value="Beta-barrel_TonB"/>
</dbReference>
<sequence>MLKSGNGEARHGLLRSVSLIGLLLASAAPVMAQDAAPAAEDDVTEVVVTGFRGSLQSAIRAKRFESGVVDSIKAEDIADFPDLNLAESLQRIPGVAITRANGEGRQISVRGLGSEYTRVRVNGMEAIATTGGTVNSGGTNRTRGFDFNMFASELFNSLSVRKTASADVEEGSLGATVDLQTARPFDYKDDQLVVSAQASYNDLARDVQPRVTMMGSRRWADGRLGALFSVAYEKRHILEEGANITRWSAGGANGGFNTQSTVAGYTIAEINNTSATTGIFHPRLPSYVSYDINTERLGLTGSFQMRPSDDTLVTFDVLYSDVKTTRGEHQLQAIGLSRSGTGKPQTIIRSGIVEGRNLVQATMDNVDLRTQTAWDEMETEFTQYTLTLTHNFSDRLRGGVIAGHSQSEFSNPVSTIITFDRANTQGYSYDFRSRMPAINLNFDATNPANWAMTNGTSEVRIRPNFVTNAFANAKAYLEYDFTDNFTVKGGIDYRKFTFDSRGYYRTSETLTNTLSANDLAAVSEVFSGFGRNLDQPSGNATAWLAPDLNKFAEKYDIYCNCGIYALTGTANSSARGQWINVREANTGAYLQADFKFNAFGLPWRGDAGVRHVKTDQHAGGYASTGSGANLQIEWVESKRSYDMTLPSGNLAADLTDDVVLRISAAETIARPSISGLTPGGNVSIQGSNYSYSRGNPDIEPTKSKNLDLSLEWYPAPNSLFAAGLFYKKIDTFVQTVVERIPFDQLGLPLSLLTPTNTSPTEIFNVSQPFNSPGGELKGFEINAQQQLDFLPGFWANFGVLANYTYVDSSIDYLTSTSANAAVVNETLIGLSKNAANFTIYYETEKFSVRGSAAYREGYLTAVPAPDGNSVAGTNETLNFDMQASYSVTPKLKLSLEGINLTDEFNDQYVDASNRLNVRSHTGRQVFLSARYSF</sequence>
<dbReference type="InterPro" id="IPR036942">
    <property type="entry name" value="Beta-barrel_TonB_sf"/>
</dbReference>
<protein>
    <submittedName>
        <fullName evidence="13">TonB-dependent receptor</fullName>
    </submittedName>
</protein>
<feature type="chain" id="PRO_5046586688" evidence="10">
    <location>
        <begin position="33"/>
        <end position="933"/>
    </location>
</feature>
<keyword evidence="2 8" id="KW-0813">Transport</keyword>
<proteinExistence type="inferred from homology"/>
<feature type="domain" description="TonB-dependent receptor-like beta-barrel" evidence="11">
    <location>
        <begin position="420"/>
        <end position="900"/>
    </location>
</feature>
<evidence type="ECO:0000256" key="9">
    <source>
        <dbReference type="RuleBase" id="RU003357"/>
    </source>
</evidence>
<dbReference type="InterPro" id="IPR037066">
    <property type="entry name" value="Plug_dom_sf"/>
</dbReference>
<evidence type="ECO:0000256" key="2">
    <source>
        <dbReference type="ARBA" id="ARBA00022448"/>
    </source>
</evidence>
<dbReference type="PANTHER" id="PTHR40980:SF3">
    <property type="entry name" value="TONB-DEPENDENT RECEPTOR-LIKE BETA-BARREL DOMAIN-CONTAINING PROTEIN"/>
    <property type="match status" value="1"/>
</dbReference>
<evidence type="ECO:0000259" key="12">
    <source>
        <dbReference type="Pfam" id="PF07715"/>
    </source>
</evidence>
<keyword evidence="10" id="KW-0732">Signal</keyword>
<evidence type="ECO:0000259" key="11">
    <source>
        <dbReference type="Pfam" id="PF00593"/>
    </source>
</evidence>
<keyword evidence="13" id="KW-0675">Receptor</keyword>
<dbReference type="NCBIfam" id="TIGR01782">
    <property type="entry name" value="TonB-Xanth-Caul"/>
    <property type="match status" value="1"/>
</dbReference>
<accession>A0ABT5HLU9</accession>
<comment type="similarity">
    <text evidence="8 9">Belongs to the TonB-dependent receptor family.</text>
</comment>
<evidence type="ECO:0000256" key="3">
    <source>
        <dbReference type="ARBA" id="ARBA00022452"/>
    </source>
</evidence>
<dbReference type="PANTHER" id="PTHR40980">
    <property type="entry name" value="PLUG DOMAIN-CONTAINING PROTEIN"/>
    <property type="match status" value="1"/>
</dbReference>
<organism evidence="13 14">
    <name type="scientific">Asticcacaulis machinosus</name>
    <dbReference type="NCBI Taxonomy" id="2984211"/>
    <lineage>
        <taxon>Bacteria</taxon>
        <taxon>Pseudomonadati</taxon>
        <taxon>Pseudomonadota</taxon>
        <taxon>Alphaproteobacteria</taxon>
        <taxon>Caulobacterales</taxon>
        <taxon>Caulobacteraceae</taxon>
        <taxon>Asticcacaulis</taxon>
    </lineage>
</organism>
<reference evidence="13 14" key="1">
    <citation type="submission" date="2023-01" db="EMBL/GenBank/DDBJ databases">
        <title>Novel species of the genus Asticcacaulis isolated from rivers.</title>
        <authorList>
            <person name="Lu H."/>
        </authorList>
    </citation>
    <scope>NUCLEOTIDE SEQUENCE [LARGE SCALE GENOMIC DNA]</scope>
    <source>
        <strain evidence="13 14">LKC15W</strain>
    </source>
</reference>
<keyword evidence="14" id="KW-1185">Reference proteome</keyword>
<dbReference type="InterPro" id="IPR012910">
    <property type="entry name" value="Plug_dom"/>
</dbReference>
<dbReference type="EMBL" id="JAQQKV010000003">
    <property type="protein sequence ID" value="MDC7677221.1"/>
    <property type="molecule type" value="Genomic_DNA"/>
</dbReference>
<evidence type="ECO:0000256" key="6">
    <source>
        <dbReference type="ARBA" id="ARBA00023136"/>
    </source>
</evidence>
<gene>
    <name evidence="13" type="ORF">PQU98_13840</name>
</gene>
<evidence type="ECO:0000313" key="13">
    <source>
        <dbReference type="EMBL" id="MDC7677221.1"/>
    </source>
</evidence>
<dbReference type="Gene3D" id="2.40.170.20">
    <property type="entry name" value="TonB-dependent receptor, beta-barrel domain"/>
    <property type="match status" value="1"/>
</dbReference>
<dbReference type="RefSeq" id="WP_272745548.1">
    <property type="nucleotide sequence ID" value="NZ_JAQQKV010000003.1"/>
</dbReference>
<dbReference type="Gene3D" id="2.170.130.10">
    <property type="entry name" value="TonB-dependent receptor, plug domain"/>
    <property type="match status" value="1"/>
</dbReference>
<keyword evidence="7 8" id="KW-0998">Cell outer membrane</keyword>